<accession>A0A5P2D7C2</accession>
<dbReference type="CDD" id="cd06813">
    <property type="entry name" value="PLPDE_III_DSD_D-TA_like_2"/>
    <property type="match status" value="1"/>
</dbReference>
<dbReference type="Pfam" id="PF01168">
    <property type="entry name" value="Ala_racemase_N"/>
    <property type="match status" value="1"/>
</dbReference>
<proteinExistence type="predicted"/>
<dbReference type="EMBL" id="CP029190">
    <property type="protein sequence ID" value="QES50956.1"/>
    <property type="molecule type" value="Genomic_DNA"/>
</dbReference>
<dbReference type="InterPro" id="IPR051466">
    <property type="entry name" value="D-amino_acid_metab_enzyme"/>
</dbReference>
<dbReference type="FunFam" id="3.20.20.10:FF:000017">
    <property type="entry name" value="Alanine racemase"/>
    <property type="match status" value="1"/>
</dbReference>
<feature type="domain" description="Alanine racemase N-terminal" evidence="1">
    <location>
        <begin position="25"/>
        <end position="273"/>
    </location>
</feature>
<evidence type="ECO:0000313" key="2">
    <source>
        <dbReference type="EMBL" id="QES50956.1"/>
    </source>
</evidence>
<dbReference type="InterPro" id="IPR001608">
    <property type="entry name" value="Ala_racemase_N"/>
</dbReference>
<dbReference type="RefSeq" id="WP_150210705.1">
    <property type="nucleotide sequence ID" value="NZ_CP029190.1"/>
</dbReference>
<dbReference type="InterPro" id="IPR029066">
    <property type="entry name" value="PLP-binding_barrel"/>
</dbReference>
<dbReference type="Gene3D" id="3.20.20.10">
    <property type="entry name" value="Alanine racemase"/>
    <property type="match status" value="1"/>
</dbReference>
<name>A0A5P2D7C2_STRVZ</name>
<dbReference type="Proteomes" id="UP000325211">
    <property type="component" value="Chromosome"/>
</dbReference>
<dbReference type="SUPFAM" id="SSF51419">
    <property type="entry name" value="PLP-binding barrel"/>
    <property type="match status" value="1"/>
</dbReference>
<dbReference type="GO" id="GO:0008721">
    <property type="term" value="F:D-serine ammonia-lyase activity"/>
    <property type="evidence" value="ECO:0007669"/>
    <property type="project" value="TreeGrafter"/>
</dbReference>
<dbReference type="PANTHER" id="PTHR28004:SF2">
    <property type="entry name" value="D-SERINE DEHYDRATASE"/>
    <property type="match status" value="1"/>
</dbReference>
<dbReference type="PANTHER" id="PTHR28004">
    <property type="entry name" value="ZGC:162816-RELATED"/>
    <property type="match status" value="1"/>
</dbReference>
<dbReference type="AlphaFoldDB" id="A0A5P2D7C2"/>
<sequence length="400" mass="42841">MTSPAADRARYDRATAHLDAPLALVDLEAFDANAADLVRRAGGKPVRVASKSVRCRALLERVLAQPGFAGIMSYTLAESVWLARSGFEDVLLAYPSTDRQGFTELAGDPKLAAAVTVMVDDPAQLELIDRARDGGREEIRVCLELDTALSLFGGRVRVGARRSPLRDPAGLAELARLVQRRDGFRVVGLMAYEGHVAGVGDDLVGRPLRSRAIRLMQSAARRELAARRAEVVRAVRAVVPELEFVNGGGTGSVQQTAAEEAVTEVAAGSGLYLPRLFDNYTSFHGRPAALFAQPVVRRPGVGVVTVLGGGYPASGAAGADRLPVPYLPQGLRYDPQEGAGEVQTPLLGSPADDLLIGDRVWFRHAKAGELCERFAELHLVEGDRVTATVPTYRGEGRTFL</sequence>
<evidence type="ECO:0000259" key="1">
    <source>
        <dbReference type="Pfam" id="PF01168"/>
    </source>
</evidence>
<protein>
    <submittedName>
        <fullName evidence="2">Alanine racemase</fullName>
    </submittedName>
</protein>
<organism evidence="2 3">
    <name type="scientific">Streptomyces venezuelae</name>
    <dbReference type="NCBI Taxonomy" id="54571"/>
    <lineage>
        <taxon>Bacteria</taxon>
        <taxon>Bacillati</taxon>
        <taxon>Actinomycetota</taxon>
        <taxon>Actinomycetes</taxon>
        <taxon>Kitasatosporales</taxon>
        <taxon>Streptomycetaceae</taxon>
        <taxon>Streptomyces</taxon>
    </lineage>
</organism>
<reference evidence="2 3" key="1">
    <citation type="submission" date="2018-05" db="EMBL/GenBank/DDBJ databases">
        <title>Streptomyces venezuelae.</title>
        <authorList>
            <person name="Kim W."/>
            <person name="Lee N."/>
            <person name="Cho B.-K."/>
        </authorList>
    </citation>
    <scope>NUCLEOTIDE SEQUENCE [LARGE SCALE GENOMIC DNA]</scope>
    <source>
        <strain evidence="2 3">ATCC 21782</strain>
    </source>
</reference>
<evidence type="ECO:0000313" key="3">
    <source>
        <dbReference type="Proteomes" id="UP000325211"/>
    </source>
</evidence>
<dbReference type="GO" id="GO:0036088">
    <property type="term" value="P:D-serine catabolic process"/>
    <property type="evidence" value="ECO:0007669"/>
    <property type="project" value="TreeGrafter"/>
</dbReference>
<gene>
    <name evidence="2" type="ORF">DEJ50_27085</name>
</gene>
<dbReference type="OrthoDB" id="2445260at2"/>